<name>A0A1G2KVM4_9BACT</name>
<protein>
    <submittedName>
        <fullName evidence="2">Uncharacterized protein</fullName>
    </submittedName>
</protein>
<evidence type="ECO:0000256" key="1">
    <source>
        <dbReference type="SAM" id="Phobius"/>
    </source>
</evidence>
<keyword evidence="1" id="KW-1133">Transmembrane helix</keyword>
<dbReference type="Proteomes" id="UP000177811">
    <property type="component" value="Unassembled WGS sequence"/>
</dbReference>
<dbReference type="AlphaFoldDB" id="A0A1G2KVM4"/>
<keyword evidence="1" id="KW-0472">Membrane</keyword>
<dbReference type="EMBL" id="MHQL01000033">
    <property type="protein sequence ID" value="OHA02511.1"/>
    <property type="molecule type" value="Genomic_DNA"/>
</dbReference>
<evidence type="ECO:0000313" key="2">
    <source>
        <dbReference type="EMBL" id="OHA02511.1"/>
    </source>
</evidence>
<reference evidence="2 3" key="1">
    <citation type="journal article" date="2016" name="Nat. Commun.">
        <title>Thousands of microbial genomes shed light on interconnected biogeochemical processes in an aquifer system.</title>
        <authorList>
            <person name="Anantharaman K."/>
            <person name="Brown C.T."/>
            <person name="Hug L.A."/>
            <person name="Sharon I."/>
            <person name="Castelle C.J."/>
            <person name="Probst A.J."/>
            <person name="Thomas B.C."/>
            <person name="Singh A."/>
            <person name="Wilkins M.J."/>
            <person name="Karaoz U."/>
            <person name="Brodie E.L."/>
            <person name="Williams K.H."/>
            <person name="Hubbard S.S."/>
            <person name="Banfield J.F."/>
        </authorList>
    </citation>
    <scope>NUCLEOTIDE SEQUENCE [LARGE SCALE GENOMIC DNA]</scope>
</reference>
<organism evidence="2 3">
    <name type="scientific">Candidatus Sungbacteria bacterium RIFCSPHIGHO2_02_FULL_51_29</name>
    <dbReference type="NCBI Taxonomy" id="1802273"/>
    <lineage>
        <taxon>Bacteria</taxon>
        <taxon>Candidatus Sungiibacteriota</taxon>
    </lineage>
</organism>
<accession>A0A1G2KVM4</accession>
<sequence>MDPLTNHKPEETKTDPQKHEATLRTMKTDVATFIQKERPSLISMVSRQEDAPLLERKTAARPSALSLLATFLIIAIFGMLGYTGYLYYQATRVIVEPGPGTTKFFSTDKKVSHTVQQDRASLLKVLQEESTERERDGLVKELSLSLESAVITRTLTPHQFFSLLAIKTPKGFLDELDVEFLPFLFYTKGETYFGAVARAKNTDAAFAKLLEWEVSIQKDLKPLLFNREAEVTIPLFEDKTYKNVHYRFVQLSNETDFGIGYFVFPTKSFVIIGTSEEELRVVINRLFEA</sequence>
<evidence type="ECO:0000313" key="3">
    <source>
        <dbReference type="Proteomes" id="UP000177811"/>
    </source>
</evidence>
<feature type="transmembrane region" description="Helical" evidence="1">
    <location>
        <begin position="64"/>
        <end position="88"/>
    </location>
</feature>
<gene>
    <name evidence="2" type="ORF">A3C16_01300</name>
</gene>
<comment type="caution">
    <text evidence="2">The sequence shown here is derived from an EMBL/GenBank/DDBJ whole genome shotgun (WGS) entry which is preliminary data.</text>
</comment>
<keyword evidence="1" id="KW-0812">Transmembrane</keyword>
<proteinExistence type="predicted"/>